<keyword evidence="5" id="KW-0812">Transmembrane</keyword>
<gene>
    <name evidence="6" type="ORF">NHP190012_16490</name>
</gene>
<dbReference type="PANTHER" id="PTHR43628">
    <property type="entry name" value="ACTIVATOR OF C KINASE PROTEIN 1-RELATED"/>
    <property type="match status" value="1"/>
</dbReference>
<dbReference type="Proteomes" id="UP000826146">
    <property type="component" value="Plasmid pNHP190012_1"/>
</dbReference>
<name>A0ABM7SJ98_9HELI</name>
<dbReference type="EC" id="3.5.2.6" evidence="2"/>
<reference evidence="6 7" key="1">
    <citation type="submission" date="2021-07" db="EMBL/GenBank/DDBJ databases">
        <title>Novel Helicobacter sp. Isolated from a cat.</title>
        <authorList>
            <person name="Rimbara E."/>
            <person name="Suzuki M."/>
        </authorList>
    </citation>
    <scope>NUCLEOTIDE SEQUENCE [LARGE SCALE GENOMIC DNA]</scope>
    <source>
        <strain evidence="7">NHP19-012</strain>
        <plasmid evidence="6 7">pNHP190012_1</plasmid>
    </source>
</reference>
<dbReference type="SMART" id="SM00671">
    <property type="entry name" value="SEL1"/>
    <property type="match status" value="2"/>
</dbReference>
<dbReference type="InterPro" id="IPR006597">
    <property type="entry name" value="Sel1-like"/>
</dbReference>
<evidence type="ECO:0000256" key="3">
    <source>
        <dbReference type="ARBA" id="ARBA00023157"/>
    </source>
</evidence>
<accession>A0ABM7SJ98</accession>
<keyword evidence="7" id="KW-1185">Reference proteome</keyword>
<dbReference type="InterPro" id="IPR011990">
    <property type="entry name" value="TPR-like_helical_dom_sf"/>
</dbReference>
<comment type="catalytic activity">
    <reaction evidence="1">
        <text>a beta-lactam + H2O = a substituted beta-amino acid</text>
        <dbReference type="Rhea" id="RHEA:20401"/>
        <dbReference type="ChEBI" id="CHEBI:15377"/>
        <dbReference type="ChEBI" id="CHEBI:35627"/>
        <dbReference type="ChEBI" id="CHEBI:140347"/>
        <dbReference type="EC" id="3.5.2.6"/>
    </reaction>
</comment>
<evidence type="ECO:0000256" key="1">
    <source>
        <dbReference type="ARBA" id="ARBA00001526"/>
    </source>
</evidence>
<evidence type="ECO:0000256" key="5">
    <source>
        <dbReference type="SAM" id="Phobius"/>
    </source>
</evidence>
<feature type="transmembrane region" description="Helical" evidence="5">
    <location>
        <begin position="114"/>
        <end position="135"/>
    </location>
</feature>
<evidence type="ECO:0000313" key="6">
    <source>
        <dbReference type="EMBL" id="BCZ20007.1"/>
    </source>
</evidence>
<proteinExistence type="predicted"/>
<evidence type="ECO:0000256" key="4">
    <source>
        <dbReference type="ARBA" id="ARBA00023251"/>
    </source>
</evidence>
<dbReference type="PANTHER" id="PTHR43628:SF1">
    <property type="entry name" value="CHITIN SYNTHASE REGULATORY FACTOR 2-RELATED"/>
    <property type="match status" value="1"/>
</dbReference>
<sequence>MQAGLEARSQGQFKKAFENFHAAYESGDSLGEVFLGMAYMRGQGVRQDGKIAKQYFESVLRKYKGNQREYSLPVSVAFFGLAQIYEKGLGVTQSMGKALKFYKKIISYNGGRGYGLIIFGGLTAFTIITIPLIYFRYAQVKNLRVAEFTNAPMLKTLLPKHSITWA</sequence>
<dbReference type="Gene3D" id="1.25.40.10">
    <property type="entry name" value="Tetratricopeptide repeat domain"/>
    <property type="match status" value="1"/>
</dbReference>
<evidence type="ECO:0000313" key="7">
    <source>
        <dbReference type="Proteomes" id="UP000826146"/>
    </source>
</evidence>
<keyword evidence="5" id="KW-1133">Transmembrane helix</keyword>
<feature type="transmembrane region" description="Helical" evidence="5">
    <location>
        <begin position="70"/>
        <end position="85"/>
    </location>
</feature>
<dbReference type="SUPFAM" id="SSF81901">
    <property type="entry name" value="HCP-like"/>
    <property type="match status" value="1"/>
</dbReference>
<protein>
    <recommendedName>
        <fullName evidence="2">beta-lactamase</fullName>
        <ecNumber evidence="2">3.5.2.6</ecNumber>
    </recommendedName>
</protein>
<geneLocation type="plasmid" evidence="6 7">
    <name>pNHP190012_1</name>
</geneLocation>
<keyword evidence="5" id="KW-0472">Membrane</keyword>
<dbReference type="EMBL" id="AP024820">
    <property type="protein sequence ID" value="BCZ20007.1"/>
    <property type="molecule type" value="Genomic_DNA"/>
</dbReference>
<keyword evidence="4" id="KW-0046">Antibiotic resistance</keyword>
<dbReference type="InterPro" id="IPR052945">
    <property type="entry name" value="Mitotic_Regulator"/>
</dbReference>
<evidence type="ECO:0000256" key="2">
    <source>
        <dbReference type="ARBA" id="ARBA00012865"/>
    </source>
</evidence>
<keyword evidence="3" id="KW-1015">Disulfide bond</keyword>
<organism evidence="6 7">
    <name type="scientific">Helicobacter gastrofelis</name>
    <dbReference type="NCBI Taxonomy" id="2849642"/>
    <lineage>
        <taxon>Bacteria</taxon>
        <taxon>Pseudomonadati</taxon>
        <taxon>Campylobacterota</taxon>
        <taxon>Epsilonproteobacteria</taxon>
        <taxon>Campylobacterales</taxon>
        <taxon>Helicobacteraceae</taxon>
        <taxon>Helicobacter</taxon>
    </lineage>
</organism>
<dbReference type="Pfam" id="PF08238">
    <property type="entry name" value="Sel1"/>
    <property type="match status" value="3"/>
</dbReference>
<keyword evidence="6" id="KW-0614">Plasmid</keyword>